<dbReference type="RefSeq" id="WP_209704686.1">
    <property type="nucleotide sequence ID" value="NZ_JAFIDA010000001.1"/>
</dbReference>
<dbReference type="Proteomes" id="UP000675163">
    <property type="component" value="Unassembled WGS sequence"/>
</dbReference>
<organism evidence="2 3">
    <name type="scientific">Leucobacter exalbidus</name>
    <dbReference type="NCBI Taxonomy" id="662960"/>
    <lineage>
        <taxon>Bacteria</taxon>
        <taxon>Bacillati</taxon>
        <taxon>Actinomycetota</taxon>
        <taxon>Actinomycetes</taxon>
        <taxon>Micrococcales</taxon>
        <taxon>Microbacteriaceae</taxon>
        <taxon>Leucobacter</taxon>
    </lineage>
</organism>
<name>A0A940T092_9MICO</name>
<protein>
    <submittedName>
        <fullName evidence="2">Uncharacterized protein</fullName>
    </submittedName>
</protein>
<evidence type="ECO:0000313" key="2">
    <source>
        <dbReference type="EMBL" id="MBP1325680.1"/>
    </source>
</evidence>
<feature type="region of interest" description="Disordered" evidence="1">
    <location>
        <begin position="79"/>
        <end position="107"/>
    </location>
</feature>
<dbReference type="EMBL" id="JAFIDA010000001">
    <property type="protein sequence ID" value="MBP1325680.1"/>
    <property type="molecule type" value="Genomic_DNA"/>
</dbReference>
<accession>A0A940T092</accession>
<evidence type="ECO:0000256" key="1">
    <source>
        <dbReference type="SAM" id="MobiDB-lite"/>
    </source>
</evidence>
<comment type="caution">
    <text evidence="2">The sequence shown here is derived from an EMBL/GenBank/DDBJ whole genome shotgun (WGS) entry which is preliminary data.</text>
</comment>
<reference evidence="2" key="1">
    <citation type="submission" date="2021-02" db="EMBL/GenBank/DDBJ databases">
        <title>Sequencing the genomes of 1000 actinobacteria strains.</title>
        <authorList>
            <person name="Klenk H.-P."/>
        </authorList>
    </citation>
    <scope>NUCLEOTIDE SEQUENCE</scope>
    <source>
        <strain evidence="2">DSM 22850</strain>
    </source>
</reference>
<sequence>MSETQPCVQIETDLWAVMRYKLEQPAAMIQCVTDRQQITKFLLMTWNPNPSQRRLIAMYDSLDAANAAVKWESAGVKTGRENHRWGGQTGHVPQSYRDGAPDVPTSV</sequence>
<dbReference type="AlphaFoldDB" id="A0A940T092"/>
<evidence type="ECO:0000313" key="3">
    <source>
        <dbReference type="Proteomes" id="UP000675163"/>
    </source>
</evidence>
<keyword evidence="3" id="KW-1185">Reference proteome</keyword>
<gene>
    <name evidence="2" type="ORF">JOF28_000912</name>
</gene>
<proteinExistence type="predicted"/>